<dbReference type="InterPro" id="IPR035897">
    <property type="entry name" value="Toll_tir_struct_dom_sf"/>
</dbReference>
<evidence type="ECO:0000259" key="5">
    <source>
        <dbReference type="Pfam" id="PF13676"/>
    </source>
</evidence>
<evidence type="ECO:0000259" key="6">
    <source>
        <dbReference type="Pfam" id="PF20703"/>
    </source>
</evidence>
<feature type="repeat" description="WD" evidence="3">
    <location>
        <begin position="902"/>
        <end position="933"/>
    </location>
</feature>
<dbReference type="PANTHER" id="PTHR44019:SF8">
    <property type="entry name" value="POC1 CENTRIOLAR PROTEIN HOMOLOG"/>
    <property type="match status" value="1"/>
</dbReference>
<dbReference type="SUPFAM" id="SSF50978">
    <property type="entry name" value="WD40 repeat-like"/>
    <property type="match status" value="1"/>
</dbReference>
<feature type="coiled-coil region" evidence="4">
    <location>
        <begin position="628"/>
        <end position="666"/>
    </location>
</feature>
<dbReference type="SUPFAM" id="SSF52200">
    <property type="entry name" value="Toll/Interleukin receptor TIR domain"/>
    <property type="match status" value="1"/>
</dbReference>
<dbReference type="Gene3D" id="2.130.10.10">
    <property type="entry name" value="YVTN repeat-like/Quinoprotein amine dehydrogenase"/>
    <property type="match status" value="4"/>
</dbReference>
<evidence type="ECO:0000256" key="4">
    <source>
        <dbReference type="SAM" id="Coils"/>
    </source>
</evidence>
<feature type="repeat" description="WD" evidence="3">
    <location>
        <begin position="1195"/>
        <end position="1229"/>
    </location>
</feature>
<dbReference type="Pfam" id="PF20703">
    <property type="entry name" value="nSTAND1"/>
    <property type="match status" value="1"/>
</dbReference>
<dbReference type="SMART" id="SM00320">
    <property type="entry name" value="WD40"/>
    <property type="match status" value="12"/>
</dbReference>
<dbReference type="SUPFAM" id="SSF50998">
    <property type="entry name" value="Quinoprotein alcohol dehydrogenase-like"/>
    <property type="match status" value="1"/>
</dbReference>
<dbReference type="Proteomes" id="UP000219565">
    <property type="component" value="Unassembled WGS sequence"/>
</dbReference>
<keyword evidence="4" id="KW-0175">Coiled coil</keyword>
<dbReference type="PRINTS" id="PR00320">
    <property type="entry name" value="GPROTEINBRPT"/>
</dbReference>
<dbReference type="OrthoDB" id="134501at2"/>
<keyword evidence="2" id="KW-0677">Repeat</keyword>
<dbReference type="PROSITE" id="PS50082">
    <property type="entry name" value="WD_REPEATS_2"/>
    <property type="match status" value="10"/>
</dbReference>
<protein>
    <submittedName>
        <fullName evidence="7">WD40 repeat</fullName>
    </submittedName>
</protein>
<dbReference type="PANTHER" id="PTHR44019">
    <property type="entry name" value="WD REPEAT-CONTAINING PROTEIN 55"/>
    <property type="match status" value="1"/>
</dbReference>
<dbReference type="EMBL" id="OBEG01000002">
    <property type="protein sequence ID" value="SNY80635.1"/>
    <property type="molecule type" value="Genomic_DNA"/>
</dbReference>
<dbReference type="Pfam" id="PF13676">
    <property type="entry name" value="TIR_2"/>
    <property type="match status" value="1"/>
</dbReference>
<dbReference type="Pfam" id="PF00400">
    <property type="entry name" value="WD40"/>
    <property type="match status" value="11"/>
</dbReference>
<organism evidence="7 8">
    <name type="scientific">Nocardia amikacinitolerans</name>
    <dbReference type="NCBI Taxonomy" id="756689"/>
    <lineage>
        <taxon>Bacteria</taxon>
        <taxon>Bacillati</taxon>
        <taxon>Actinomycetota</taxon>
        <taxon>Actinomycetes</taxon>
        <taxon>Mycobacteriales</taxon>
        <taxon>Nocardiaceae</taxon>
        <taxon>Nocardia</taxon>
    </lineage>
</organism>
<evidence type="ECO:0000256" key="1">
    <source>
        <dbReference type="ARBA" id="ARBA00022574"/>
    </source>
</evidence>
<evidence type="ECO:0000256" key="3">
    <source>
        <dbReference type="PROSITE-ProRule" id="PRU00221"/>
    </source>
</evidence>
<dbReference type="GO" id="GO:0007165">
    <property type="term" value="P:signal transduction"/>
    <property type="evidence" value="ECO:0007669"/>
    <property type="project" value="InterPro"/>
</dbReference>
<dbReference type="InterPro" id="IPR019775">
    <property type="entry name" value="WD40_repeat_CS"/>
</dbReference>
<feature type="repeat" description="WD" evidence="3">
    <location>
        <begin position="1315"/>
        <end position="1350"/>
    </location>
</feature>
<dbReference type="InterPro" id="IPR036322">
    <property type="entry name" value="WD40_repeat_dom_sf"/>
</dbReference>
<feature type="domain" description="Novel STAND NTPase 1" evidence="6">
    <location>
        <begin position="167"/>
        <end position="584"/>
    </location>
</feature>
<feature type="domain" description="TIR" evidence="5">
    <location>
        <begin position="4"/>
        <end position="115"/>
    </location>
</feature>
<feature type="repeat" description="WD" evidence="3">
    <location>
        <begin position="859"/>
        <end position="900"/>
    </location>
</feature>
<feature type="repeat" description="WD" evidence="3">
    <location>
        <begin position="1237"/>
        <end position="1271"/>
    </location>
</feature>
<dbReference type="InterPro" id="IPR015943">
    <property type="entry name" value="WD40/YVTN_repeat-like_dom_sf"/>
</dbReference>
<proteinExistence type="predicted"/>
<dbReference type="RefSeq" id="WP_097244841.1">
    <property type="nucleotide sequence ID" value="NZ_OBEG01000002.1"/>
</dbReference>
<gene>
    <name evidence="7" type="ORF">SAMN04244553_2206</name>
</gene>
<dbReference type="InterPro" id="IPR000157">
    <property type="entry name" value="TIR_dom"/>
</dbReference>
<sequence>MSRVFLSHSSRDTRQAVALKAWLIQADPGLADEIFLDLDRQTGIPAGVRWKDALRRASERCEAVICLLSDHWDASHECKTEYRSAETLGKPIFAVRLQPAKGRDITSEWQRCDLFGAGPHTSISVDDGPPVEFRTEGLLRLRDGLRAAGIGADTFAWPPPDDPDRAPYRGWQPLEAVDAAVYFGRDAQIGRALTAIRALRNTGVGQLFVVLGPSGVGKSSFLRAGLLPRLRRDDRHYLPAGIVRPQRFALTGDGGLAQTIHRLRADLGLRQPSLGVIKAGIRDVARVRDWLAEAQAAAQERIVDPTDDEPPTLVLPLDQGEEFFGVDADEEARALLALVGELLDPRIAMSMVVIATIRADRYEPLQTAPELADVALRSFDDLKPMPQAQFKEVICGPARRARQAGSKLAFAPELVDRLLDDWSHGADTLPLLSLTLARLYQDYGDGEITLAEYEAMGGLRRVVQSEVDELLAVDPAVRQEQLAVLRTAFVPWLATVNPDNDQPMRRVARWLDLPAPSRPLLESFIARRLLVRDERDGEIVVEVALESLLRQWDALAEWLRIEGADLKDADNLERAALAWERNGRIVEWLLTGSRLADAETLAAKPGFRDRLDHVREFLSASRQREDRLLAEEQEHREAELRAARDRQEAAEALAAAETRAKEDAERHAHMLRKRSRILRAALILVVVVAVVAAVGFVRALRAEDRARANARDASAAALGARSQLMLSESWQGGASDDVFGMQMALAASSFPSKTDAGFAVLNAIHQTRNVTKIYGLNGASTYSVQISPDGRRITTTRGSAIELVDAGSWRRIGELMTGHKGEVNKIAFSPDGKRIVSAGRDATVRLWDAETQQPIGEPMRGHIGPVMTVAFSPDGSELVSGGVDRTVRLWDAETRRPIGEPMTGSEKEVMSVASGADGLIASSGLDGAIRLWDRVSRQPSGAIPTGQYSVNSVAFSPDGARLAAAGTDTTIQLWDPRTRLPIGEPMRGHTAVIAHVTFSPDGARLASASDDKTIRTWDTASGRPVGETLRGHESGVTGVAFHPDGRRIVSGGLDATVREWIGKTGTVYREGPVISVAISPDGRRIVSSTGDGTISQSEIDTGKQVGPVVRGDALEGASYSADGRQLESINTSHRRIWDANTGEQVGAPIAFPPETKAALTDGRGTAASFTESSGQLWNLPSMRPIGPSLDEAKGVLTAEFSRDGKVLAAGGRDWVVRLWDATTGLRVGKPMEGGGWVSAIAFSSDGRRLAVGYFDSSVRLWNVDTGEQIGDPMWHDGWVTDVEFGPDEKMLASGSVDGNVRLWDVESQRQIGPAMIGHAGMIGDIDFTPDGTQILSASADRTIRFWPVSTFDTDKLCAKMTYNMSREMWNKWVSPDIDYEKVCPDLPIAGEEGG</sequence>
<feature type="repeat" description="WD" evidence="3">
    <location>
        <begin position="1029"/>
        <end position="1060"/>
    </location>
</feature>
<evidence type="ECO:0000313" key="8">
    <source>
        <dbReference type="Proteomes" id="UP000219565"/>
    </source>
</evidence>
<feature type="repeat" description="WD" evidence="3">
    <location>
        <begin position="1275"/>
        <end position="1313"/>
    </location>
</feature>
<reference evidence="7 8" key="1">
    <citation type="submission" date="2017-09" db="EMBL/GenBank/DDBJ databases">
        <authorList>
            <person name="Ehlers B."/>
            <person name="Leendertz F.H."/>
        </authorList>
    </citation>
    <scope>NUCLEOTIDE SEQUENCE [LARGE SCALE GENOMIC DNA]</scope>
    <source>
        <strain evidence="7 8">DSM 45537</strain>
    </source>
</reference>
<dbReference type="InterPro" id="IPR020472">
    <property type="entry name" value="WD40_PAC1"/>
</dbReference>
<feature type="repeat" description="WD" evidence="3">
    <location>
        <begin position="943"/>
        <end position="975"/>
    </location>
</feature>
<name>A0A285L6Q7_9NOCA</name>
<dbReference type="CDD" id="cd00200">
    <property type="entry name" value="WD40"/>
    <property type="match status" value="2"/>
</dbReference>
<dbReference type="InterPro" id="IPR050505">
    <property type="entry name" value="WDR55/POC1"/>
</dbReference>
<feature type="repeat" description="WD" evidence="3">
    <location>
        <begin position="986"/>
        <end position="1027"/>
    </location>
</feature>
<keyword evidence="1 3" id="KW-0853">WD repeat</keyword>
<evidence type="ECO:0000313" key="7">
    <source>
        <dbReference type="EMBL" id="SNY80635.1"/>
    </source>
</evidence>
<accession>A0A285L6Q7</accession>
<dbReference type="InterPro" id="IPR011047">
    <property type="entry name" value="Quinoprotein_ADH-like_sf"/>
</dbReference>
<dbReference type="InterPro" id="IPR049052">
    <property type="entry name" value="nSTAND1"/>
</dbReference>
<dbReference type="InterPro" id="IPR001680">
    <property type="entry name" value="WD40_rpt"/>
</dbReference>
<dbReference type="PROSITE" id="PS00678">
    <property type="entry name" value="WD_REPEATS_1"/>
    <property type="match status" value="5"/>
</dbReference>
<feature type="repeat" description="WD" evidence="3">
    <location>
        <begin position="816"/>
        <end position="857"/>
    </location>
</feature>
<dbReference type="PROSITE" id="PS50294">
    <property type="entry name" value="WD_REPEATS_REGION"/>
    <property type="match status" value="8"/>
</dbReference>
<evidence type="ECO:0000256" key="2">
    <source>
        <dbReference type="ARBA" id="ARBA00022737"/>
    </source>
</evidence>
<keyword evidence="8" id="KW-1185">Reference proteome</keyword>
<dbReference type="Gene3D" id="3.40.50.10140">
    <property type="entry name" value="Toll/interleukin-1 receptor homology (TIR) domain"/>
    <property type="match status" value="1"/>
</dbReference>